<reference evidence="7 8" key="1">
    <citation type="submission" date="2021-06" db="EMBL/GenBank/DDBJ databases">
        <title>A haploid diamondback moth (Plutella xylostella L.) genome assembly resolves 31 chromosomes and identifies a diamide resistance mutation.</title>
        <authorList>
            <person name="Ward C.M."/>
            <person name="Perry K.D."/>
            <person name="Baker G."/>
            <person name="Powis K."/>
            <person name="Heckel D.G."/>
            <person name="Baxter S.W."/>
        </authorList>
    </citation>
    <scope>NUCLEOTIDE SEQUENCE [LARGE SCALE GENOMIC DNA]</scope>
    <source>
        <strain evidence="7 8">LV</strain>
        <tissue evidence="7">Single pupa</tissue>
    </source>
</reference>
<keyword evidence="4 5" id="KW-0472">Membrane</keyword>
<organism evidence="7 8">
    <name type="scientific">Plutella xylostella</name>
    <name type="common">Diamondback moth</name>
    <name type="synonym">Plutella maculipennis</name>
    <dbReference type="NCBI Taxonomy" id="51655"/>
    <lineage>
        <taxon>Eukaryota</taxon>
        <taxon>Metazoa</taxon>
        <taxon>Ecdysozoa</taxon>
        <taxon>Arthropoda</taxon>
        <taxon>Hexapoda</taxon>
        <taxon>Insecta</taxon>
        <taxon>Pterygota</taxon>
        <taxon>Neoptera</taxon>
        <taxon>Endopterygota</taxon>
        <taxon>Lepidoptera</taxon>
        <taxon>Glossata</taxon>
        <taxon>Ditrysia</taxon>
        <taxon>Yponomeutoidea</taxon>
        <taxon>Plutellidae</taxon>
        <taxon>Plutella</taxon>
    </lineage>
</organism>
<keyword evidence="8" id="KW-1185">Reference proteome</keyword>
<protein>
    <recommendedName>
        <fullName evidence="6">ABC-2 type transporter transmembrane domain-containing protein</fullName>
    </recommendedName>
</protein>
<feature type="domain" description="ABC-2 type transporter transmembrane" evidence="6">
    <location>
        <begin position="149"/>
        <end position="262"/>
    </location>
</feature>
<name>A0ABQ7QBV2_PLUXY</name>
<keyword evidence="3 5" id="KW-1133">Transmembrane helix</keyword>
<evidence type="ECO:0000256" key="4">
    <source>
        <dbReference type="ARBA" id="ARBA00023136"/>
    </source>
</evidence>
<evidence type="ECO:0000256" key="5">
    <source>
        <dbReference type="SAM" id="Phobius"/>
    </source>
</evidence>
<feature type="transmembrane region" description="Helical" evidence="5">
    <location>
        <begin position="192"/>
        <end position="214"/>
    </location>
</feature>
<dbReference type="Proteomes" id="UP000823941">
    <property type="component" value="Chromosome 17"/>
</dbReference>
<gene>
    <name evidence="7" type="ORF">JYU34_012622</name>
</gene>
<dbReference type="PANTHER" id="PTHR19229:SF250">
    <property type="entry name" value="ABC TRANSPORTER DOMAIN-CONTAINING PROTEIN-RELATED"/>
    <property type="match status" value="1"/>
</dbReference>
<accession>A0ABQ7QBV2</accession>
<evidence type="ECO:0000256" key="3">
    <source>
        <dbReference type="ARBA" id="ARBA00022989"/>
    </source>
</evidence>
<keyword evidence="2 5" id="KW-0812">Transmembrane</keyword>
<feature type="transmembrane region" description="Helical" evidence="5">
    <location>
        <begin position="235"/>
        <end position="261"/>
    </location>
</feature>
<evidence type="ECO:0000256" key="1">
    <source>
        <dbReference type="ARBA" id="ARBA00004141"/>
    </source>
</evidence>
<comment type="caution">
    <text evidence="7">The sequence shown here is derived from an EMBL/GenBank/DDBJ whole genome shotgun (WGS) entry which is preliminary data.</text>
</comment>
<evidence type="ECO:0000313" key="8">
    <source>
        <dbReference type="Proteomes" id="UP000823941"/>
    </source>
</evidence>
<evidence type="ECO:0000256" key="2">
    <source>
        <dbReference type="ARBA" id="ARBA00022692"/>
    </source>
</evidence>
<sequence length="273" mass="30976">MLPEPKGYASASDMEMALKEPNVMNHVLCGIQFEDSMAKATEWPDDVVVTLRFPAVMRTPMVEHPLRASWRTNLLLPLFARPGPRDPDDLYGGKTPGYSGEMFLAVQHAVSIEIIKAKSGQPLETKVLLQRMPQLPYTEDLLLLAMERFISMIIMLCFAYTFVNTVKVVTAEKELQLKETMTIMGLPSWLHWLAWFIKQITYLSISVLLLVILLKIPIKSSDTGERFSVMTHTPWSILIFFLFLFIVTSLAFSFMVSVFFARGECLDILVTSC</sequence>
<dbReference type="InterPro" id="IPR013525">
    <property type="entry name" value="ABC2_TM"/>
</dbReference>
<comment type="subcellular location">
    <subcellularLocation>
        <location evidence="1">Membrane</location>
        <topology evidence="1">Multi-pass membrane protein</topology>
    </subcellularLocation>
</comment>
<feature type="transmembrane region" description="Helical" evidence="5">
    <location>
        <begin position="141"/>
        <end position="163"/>
    </location>
</feature>
<dbReference type="EMBL" id="JAHIBW010000017">
    <property type="protein sequence ID" value="KAG7302671.1"/>
    <property type="molecule type" value="Genomic_DNA"/>
</dbReference>
<evidence type="ECO:0000259" key="6">
    <source>
        <dbReference type="Pfam" id="PF12698"/>
    </source>
</evidence>
<evidence type="ECO:0000313" key="7">
    <source>
        <dbReference type="EMBL" id="KAG7302671.1"/>
    </source>
</evidence>
<dbReference type="InterPro" id="IPR026082">
    <property type="entry name" value="ABCA"/>
</dbReference>
<dbReference type="Pfam" id="PF12698">
    <property type="entry name" value="ABC2_membrane_3"/>
    <property type="match status" value="1"/>
</dbReference>
<proteinExistence type="predicted"/>
<dbReference type="PANTHER" id="PTHR19229">
    <property type="entry name" value="ATP-BINDING CASSETTE TRANSPORTER SUBFAMILY A ABCA"/>
    <property type="match status" value="1"/>
</dbReference>